<evidence type="ECO:0000313" key="1">
    <source>
        <dbReference type="EMBL" id="KAI6082390.1"/>
    </source>
</evidence>
<comment type="caution">
    <text evidence="1">The sequence shown here is derived from an EMBL/GenBank/DDBJ whole genome shotgun (WGS) entry which is preliminary data.</text>
</comment>
<protein>
    <submittedName>
        <fullName evidence="1">Uncharacterized protein</fullName>
    </submittedName>
</protein>
<evidence type="ECO:0000313" key="2">
    <source>
        <dbReference type="Proteomes" id="UP001497680"/>
    </source>
</evidence>
<accession>A0ACC0CPV6</accession>
<sequence>MNWTEGNLSRHSKGRQRNELLARQKQHFAKVRSGLLNSGPKQSSISISFLDSPRSRTSGRRDHSIDASPRSPSIPPLLEKRRRTKESQDSPQSQSSIREKKRRLLDKTDWVGLDLQQPIDITFPGRLQPAPGSKWSRVDRPRVHTVQRIRDTRSSPRFEPPPPAKPRPLKIQIGSQVIQPSQYTASQPSTRRYSLVPRRLASSSLRSNTISSPPPSHARQLYAPAENGSETSHIYEARRDGTHREYSSAYRERPPVKPLTPEEPACVAYASSIMYEPAPRRPNSFSVLGWSPSSSEDRGSMQVEIERPSRPAPLSQNADQKSWWRLAVGSSESLPEESSMDSQVGISLSDSSTSILSPQFQGGVPNQDVSSDLGFSTSYLDLGPAPGRQAEESVQSAPRKVDDQILEHGGRLDHPQKEVQKEVQRGVQKQVQKKVQPVDDNAAWMRLVFDGDSDELEEKAFEEAAHQAAMEMHPSDSSTGLAGAVESVAGQETDTSFDKEREPSESRMATHGTVVSESAASDEATAGSTQVAESEAPFRFAIPRTFVGKLVDPNAIPQKPPILPRRRGRPKKKAADGRTDIRRLPDFDGDPIEEFDED</sequence>
<name>A0ACC0CPV6_9PEZI</name>
<dbReference type="EMBL" id="MU394372">
    <property type="protein sequence ID" value="KAI6082390.1"/>
    <property type="molecule type" value="Genomic_DNA"/>
</dbReference>
<organism evidence="1 2">
    <name type="scientific">Hypoxylon rubiginosum</name>
    <dbReference type="NCBI Taxonomy" id="110542"/>
    <lineage>
        <taxon>Eukaryota</taxon>
        <taxon>Fungi</taxon>
        <taxon>Dikarya</taxon>
        <taxon>Ascomycota</taxon>
        <taxon>Pezizomycotina</taxon>
        <taxon>Sordariomycetes</taxon>
        <taxon>Xylariomycetidae</taxon>
        <taxon>Xylariales</taxon>
        <taxon>Hypoxylaceae</taxon>
        <taxon>Hypoxylon</taxon>
    </lineage>
</organism>
<dbReference type="Proteomes" id="UP001497680">
    <property type="component" value="Unassembled WGS sequence"/>
</dbReference>
<reference evidence="1 2" key="1">
    <citation type="journal article" date="2022" name="New Phytol.">
        <title>Ecological generalism drives hyperdiversity of secondary metabolite gene clusters in xylarialean endophytes.</title>
        <authorList>
            <person name="Franco M.E.E."/>
            <person name="Wisecaver J.H."/>
            <person name="Arnold A.E."/>
            <person name="Ju Y.M."/>
            <person name="Slot J.C."/>
            <person name="Ahrendt S."/>
            <person name="Moore L.P."/>
            <person name="Eastman K.E."/>
            <person name="Scott K."/>
            <person name="Konkel Z."/>
            <person name="Mondo S.J."/>
            <person name="Kuo A."/>
            <person name="Hayes R.D."/>
            <person name="Haridas S."/>
            <person name="Andreopoulos B."/>
            <person name="Riley R."/>
            <person name="LaButti K."/>
            <person name="Pangilinan J."/>
            <person name="Lipzen A."/>
            <person name="Amirebrahimi M."/>
            <person name="Yan J."/>
            <person name="Adam C."/>
            <person name="Keymanesh K."/>
            <person name="Ng V."/>
            <person name="Louie K."/>
            <person name="Northen T."/>
            <person name="Drula E."/>
            <person name="Henrissat B."/>
            <person name="Hsieh H.M."/>
            <person name="Youens-Clark K."/>
            <person name="Lutzoni F."/>
            <person name="Miadlikowska J."/>
            <person name="Eastwood D.C."/>
            <person name="Hamelin R.C."/>
            <person name="Grigoriev I.V."/>
            <person name="U'Ren J.M."/>
        </authorList>
    </citation>
    <scope>NUCLEOTIDE SEQUENCE [LARGE SCALE GENOMIC DNA]</scope>
    <source>
        <strain evidence="1 2">ER1909</strain>
    </source>
</reference>
<proteinExistence type="predicted"/>
<gene>
    <name evidence="1" type="ORF">F4821DRAFT_263995</name>
</gene>
<keyword evidence="2" id="KW-1185">Reference proteome</keyword>